<dbReference type="Proteomes" id="UP001201812">
    <property type="component" value="Unassembled WGS sequence"/>
</dbReference>
<evidence type="ECO:0000313" key="3">
    <source>
        <dbReference type="EMBL" id="KAI1711894.1"/>
    </source>
</evidence>
<keyword evidence="1 3" id="KW-0413">Isomerase</keyword>
<dbReference type="AlphaFoldDB" id="A0AAD4MYT1"/>
<comment type="catalytic activity">
    <reaction evidence="1">
        <text>[protein]-peptidylproline (omega=180) = [protein]-peptidylproline (omega=0)</text>
        <dbReference type="Rhea" id="RHEA:16237"/>
        <dbReference type="Rhea" id="RHEA-COMP:10747"/>
        <dbReference type="Rhea" id="RHEA-COMP:10748"/>
        <dbReference type="ChEBI" id="CHEBI:83833"/>
        <dbReference type="ChEBI" id="CHEBI:83834"/>
        <dbReference type="EC" id="5.2.1.8"/>
    </reaction>
</comment>
<dbReference type="Pfam" id="PF00160">
    <property type="entry name" value="Pro_isomerase"/>
    <property type="match status" value="1"/>
</dbReference>
<dbReference type="EMBL" id="JAKKPZ010000020">
    <property type="protein sequence ID" value="KAI1711894.1"/>
    <property type="molecule type" value="Genomic_DNA"/>
</dbReference>
<evidence type="ECO:0000256" key="1">
    <source>
        <dbReference type="RuleBase" id="RU363019"/>
    </source>
</evidence>
<comment type="similarity">
    <text evidence="1">Belongs to the cyclophilin-type PPIase family.</text>
</comment>
<organism evidence="3 4">
    <name type="scientific">Ditylenchus destructor</name>
    <dbReference type="NCBI Taxonomy" id="166010"/>
    <lineage>
        <taxon>Eukaryota</taxon>
        <taxon>Metazoa</taxon>
        <taxon>Ecdysozoa</taxon>
        <taxon>Nematoda</taxon>
        <taxon>Chromadorea</taxon>
        <taxon>Rhabditida</taxon>
        <taxon>Tylenchina</taxon>
        <taxon>Tylenchomorpha</taxon>
        <taxon>Sphaerularioidea</taxon>
        <taxon>Anguinidae</taxon>
        <taxon>Anguininae</taxon>
        <taxon>Ditylenchus</taxon>
    </lineage>
</organism>
<dbReference type="PROSITE" id="PS50072">
    <property type="entry name" value="CSA_PPIASE_2"/>
    <property type="match status" value="1"/>
</dbReference>
<dbReference type="InterPro" id="IPR002130">
    <property type="entry name" value="Cyclophilin-type_PPIase_dom"/>
</dbReference>
<dbReference type="EC" id="5.2.1.8" evidence="1"/>
<dbReference type="SUPFAM" id="SSF50891">
    <property type="entry name" value="Cyclophilin-like"/>
    <property type="match status" value="1"/>
</dbReference>
<keyword evidence="1" id="KW-0697">Rotamase</keyword>
<reference evidence="3" key="1">
    <citation type="submission" date="2022-01" db="EMBL/GenBank/DDBJ databases">
        <title>Genome Sequence Resource for Two Populations of Ditylenchus destructor, the Migratory Endoparasitic Phytonematode.</title>
        <authorList>
            <person name="Zhang H."/>
            <person name="Lin R."/>
            <person name="Xie B."/>
        </authorList>
    </citation>
    <scope>NUCLEOTIDE SEQUENCE</scope>
    <source>
        <strain evidence="3">BazhouSP</strain>
    </source>
</reference>
<evidence type="ECO:0000313" key="4">
    <source>
        <dbReference type="Proteomes" id="UP001201812"/>
    </source>
</evidence>
<gene>
    <name evidence="3" type="ORF">DdX_09854</name>
</gene>
<dbReference type="GO" id="GO:0006457">
    <property type="term" value="P:protein folding"/>
    <property type="evidence" value="ECO:0007669"/>
    <property type="project" value="TreeGrafter"/>
</dbReference>
<dbReference type="GO" id="GO:0016018">
    <property type="term" value="F:cyclosporin A binding"/>
    <property type="evidence" value="ECO:0007669"/>
    <property type="project" value="TreeGrafter"/>
</dbReference>
<dbReference type="Gene3D" id="2.40.100.10">
    <property type="entry name" value="Cyclophilin-like"/>
    <property type="match status" value="1"/>
</dbReference>
<evidence type="ECO:0000259" key="2">
    <source>
        <dbReference type="PROSITE" id="PS50072"/>
    </source>
</evidence>
<feature type="domain" description="PPIase cyclophilin-type" evidence="2">
    <location>
        <begin position="7"/>
        <end position="90"/>
    </location>
</feature>
<comment type="caution">
    <text evidence="3">The sequence shown here is derived from an EMBL/GenBank/DDBJ whole genome shotgun (WGS) entry which is preliminary data.</text>
</comment>
<dbReference type="GO" id="GO:0003755">
    <property type="term" value="F:peptidyl-prolyl cis-trans isomerase activity"/>
    <property type="evidence" value="ECO:0007669"/>
    <property type="project" value="UniProtKB-UniRule"/>
</dbReference>
<keyword evidence="4" id="KW-1185">Reference proteome</keyword>
<dbReference type="PANTHER" id="PTHR11071">
    <property type="entry name" value="PEPTIDYL-PROLYL CIS-TRANS ISOMERASE"/>
    <property type="match status" value="1"/>
</dbReference>
<comment type="function">
    <text evidence="1">PPIases accelerate the folding of proteins. It catalyzes the cis-trans isomerization of proline imidic peptide bonds in oligopeptides.</text>
</comment>
<protein>
    <recommendedName>
        <fullName evidence="1">Peptidyl-prolyl cis-trans isomerase</fullName>
        <shortName evidence="1">PPIase</shortName>
        <ecNumber evidence="1">5.2.1.8</ecNumber>
    </recommendedName>
</protein>
<dbReference type="PANTHER" id="PTHR11071:SF561">
    <property type="entry name" value="PEPTIDYL-PROLYL CIS-TRANS ISOMERASE D-RELATED"/>
    <property type="match status" value="1"/>
</dbReference>
<dbReference type="PRINTS" id="PR00153">
    <property type="entry name" value="CSAPPISMRASE"/>
</dbReference>
<proteinExistence type="inferred from homology"/>
<sequence length="90" mass="9787">MSKPRCFFDILVNGKALGRMVFELRSDVVPKTVENFRALCTGEKGVGKSGKPLHYKGSKFHRIIPGFMIQGSQSGKVSGEVVIGDCGELD</sequence>
<name>A0AAD4MYT1_9BILA</name>
<dbReference type="GO" id="GO:0005737">
    <property type="term" value="C:cytoplasm"/>
    <property type="evidence" value="ECO:0007669"/>
    <property type="project" value="TreeGrafter"/>
</dbReference>
<accession>A0AAD4MYT1</accession>
<dbReference type="InterPro" id="IPR029000">
    <property type="entry name" value="Cyclophilin-like_dom_sf"/>
</dbReference>